<dbReference type="EMBL" id="BSNM01000014">
    <property type="protein sequence ID" value="GLQ31590.1"/>
    <property type="molecule type" value="Genomic_DNA"/>
</dbReference>
<proteinExistence type="predicted"/>
<dbReference type="Pfam" id="PF07696">
    <property type="entry name" value="7TMR-DISMED2"/>
    <property type="match status" value="1"/>
</dbReference>
<evidence type="ECO:0000259" key="3">
    <source>
        <dbReference type="PROSITE" id="PS50887"/>
    </source>
</evidence>
<dbReference type="InterPro" id="IPR000160">
    <property type="entry name" value="GGDEF_dom"/>
</dbReference>
<gene>
    <name evidence="4" type="ORF">GCM10007876_20690</name>
</gene>
<dbReference type="PANTHER" id="PTHR33121">
    <property type="entry name" value="CYCLIC DI-GMP PHOSPHODIESTERASE PDEF"/>
    <property type="match status" value="1"/>
</dbReference>
<dbReference type="GO" id="GO:0071111">
    <property type="term" value="F:cyclic-guanylate-specific phosphodiesterase activity"/>
    <property type="evidence" value="ECO:0007669"/>
    <property type="project" value="InterPro"/>
</dbReference>
<keyword evidence="1" id="KW-0812">Transmembrane</keyword>
<dbReference type="Pfam" id="PF00563">
    <property type="entry name" value="EAL"/>
    <property type="match status" value="1"/>
</dbReference>
<dbReference type="InterPro" id="IPR050706">
    <property type="entry name" value="Cyclic-di-GMP_PDE-like"/>
</dbReference>
<sequence length="859" mass="97267">MLFFAISSAKASSTSETDLSEVPLNIYLQESQVIDSSFQYIEDPDSQLNLWDVIGTDNDMWTTVEKGGGNFGFTHSTFWLRLDVKNGMYEPSKTLLTVNYPLLDYLDFYLMDGNEIVKSSKVGDLRPFSNREIYHPSFVFRLPQEEGSVDRIYIRVRSQGTLVFPLELWQEKHFYEYSSNATSFYLFYFGGMFIVVLLNFAIFSMLRERIYLYYALANTGYILFFACMRGYANQFLFPQWPEASNQLLLTALPMMSLFSLLFARDFLSSSKHAPKLDMCLKFMAGIEFVNLLASFVLSYDYAIRLSAIISGPFFIILLLAGPIVWFSGIRAGAMFTFAWSMLTLGSILTFMRFLGVIPETFISHYGMQIGSGAEAVILMIALAYRIYYEREAKISAQLASIEQAKQKRDSQEALVQAMLHDPVTKLPNRSLFEMAFNERIMSESDGEFIVLLIRIDRYMEISQTLGLSTGESLLQALADFYCRELTSLPGLLALERTPDSTHRLCNFSGDTFGVLLNHKEVIKHPKQHLQFLGMLRKPFEFGGLSLDLNPKFGAARYPEDGDNAESLIRNAIVSMETNKKNKHGISFYSKEQDIYHEGRLTLMSNLRQDLADDRLELFYQPKLASTTGRVVGMEALIRWNHQQLGFIPPDEFILLAEETGVISQLTRWVINRALSDFVQFRAEGYEGDISINISARNLSESDLPGYLTSKLSEYQIPANKVILELTETAVMEDPESGIVALNALTDTGINLSIDDFGAGYSSLSYLKRLPATEIKLDRSLITDILSSESDRVIVQTSIDMAHNLGYDLVAEGVETQEVLDLLTSMKCDKIQGYHLSRPLDREAMSAWLEEALNTACENN</sequence>
<dbReference type="InterPro" id="IPR035919">
    <property type="entry name" value="EAL_sf"/>
</dbReference>
<evidence type="ECO:0000313" key="4">
    <source>
        <dbReference type="EMBL" id="GLQ31590.1"/>
    </source>
</evidence>
<dbReference type="PROSITE" id="PS50887">
    <property type="entry name" value="GGDEF"/>
    <property type="match status" value="1"/>
</dbReference>
<dbReference type="InterPro" id="IPR043128">
    <property type="entry name" value="Rev_trsase/Diguanyl_cyclase"/>
</dbReference>
<accession>A0AA37S9H8</accession>
<protein>
    <recommendedName>
        <fullName evidence="6">EAL domain-containing protein</fullName>
    </recommendedName>
</protein>
<evidence type="ECO:0000256" key="1">
    <source>
        <dbReference type="SAM" id="Phobius"/>
    </source>
</evidence>
<dbReference type="SMART" id="SM00267">
    <property type="entry name" value="GGDEF"/>
    <property type="match status" value="1"/>
</dbReference>
<feature type="transmembrane region" description="Helical" evidence="1">
    <location>
        <begin position="333"/>
        <end position="353"/>
    </location>
</feature>
<name>A0AA37S9H8_9GAMM</name>
<keyword evidence="1" id="KW-0472">Membrane</keyword>
<dbReference type="Gene3D" id="2.60.40.2380">
    <property type="match status" value="1"/>
</dbReference>
<feature type="transmembrane region" description="Helical" evidence="1">
    <location>
        <begin position="247"/>
        <end position="267"/>
    </location>
</feature>
<dbReference type="Gene3D" id="3.30.70.270">
    <property type="match status" value="1"/>
</dbReference>
<comment type="caution">
    <text evidence="4">The sequence shown here is derived from an EMBL/GenBank/DDBJ whole genome shotgun (WGS) entry which is preliminary data.</text>
</comment>
<evidence type="ECO:0000313" key="5">
    <source>
        <dbReference type="Proteomes" id="UP001161389"/>
    </source>
</evidence>
<dbReference type="Pfam" id="PF07695">
    <property type="entry name" value="7TMR-DISM_7TM"/>
    <property type="match status" value="1"/>
</dbReference>
<dbReference type="SMART" id="SM00052">
    <property type="entry name" value="EAL"/>
    <property type="match status" value="1"/>
</dbReference>
<dbReference type="PANTHER" id="PTHR33121:SF71">
    <property type="entry name" value="OXYGEN SENSOR PROTEIN DOSP"/>
    <property type="match status" value="1"/>
</dbReference>
<reference evidence="4" key="2">
    <citation type="submission" date="2023-01" db="EMBL/GenBank/DDBJ databases">
        <title>Draft genome sequence of Litoribrevibacter albus strain NBRC 110071.</title>
        <authorList>
            <person name="Sun Q."/>
            <person name="Mori K."/>
        </authorList>
    </citation>
    <scope>NUCLEOTIDE SEQUENCE</scope>
    <source>
        <strain evidence="4">NBRC 110071</strain>
    </source>
</reference>
<feature type="domain" description="EAL" evidence="2">
    <location>
        <begin position="599"/>
        <end position="852"/>
    </location>
</feature>
<feature type="transmembrane region" description="Helical" evidence="1">
    <location>
        <begin position="279"/>
        <end position="299"/>
    </location>
</feature>
<feature type="transmembrane region" description="Helical" evidence="1">
    <location>
        <begin position="210"/>
        <end position="232"/>
    </location>
</feature>
<dbReference type="CDD" id="cd01948">
    <property type="entry name" value="EAL"/>
    <property type="match status" value="1"/>
</dbReference>
<dbReference type="Pfam" id="PF00990">
    <property type="entry name" value="GGDEF"/>
    <property type="match status" value="1"/>
</dbReference>
<dbReference type="InterPro" id="IPR029787">
    <property type="entry name" value="Nucleotide_cyclase"/>
</dbReference>
<dbReference type="PROSITE" id="PS50883">
    <property type="entry name" value="EAL"/>
    <property type="match status" value="1"/>
</dbReference>
<keyword evidence="1" id="KW-1133">Transmembrane helix</keyword>
<dbReference type="InterPro" id="IPR011622">
    <property type="entry name" value="7TMR_DISM_rcpt_extracell_dom2"/>
</dbReference>
<dbReference type="SUPFAM" id="SSF55073">
    <property type="entry name" value="Nucleotide cyclase"/>
    <property type="match status" value="1"/>
</dbReference>
<dbReference type="InterPro" id="IPR011623">
    <property type="entry name" value="7TMR_DISM_rcpt_extracell_dom1"/>
</dbReference>
<feature type="transmembrane region" description="Helical" evidence="1">
    <location>
        <begin position="305"/>
        <end position="326"/>
    </location>
</feature>
<feature type="transmembrane region" description="Helical" evidence="1">
    <location>
        <begin position="184"/>
        <end position="203"/>
    </location>
</feature>
<evidence type="ECO:0008006" key="6">
    <source>
        <dbReference type="Google" id="ProtNLM"/>
    </source>
</evidence>
<dbReference type="RefSeq" id="WP_284381261.1">
    <property type="nucleotide sequence ID" value="NZ_BSNM01000014.1"/>
</dbReference>
<dbReference type="InterPro" id="IPR001633">
    <property type="entry name" value="EAL_dom"/>
</dbReference>
<dbReference type="Proteomes" id="UP001161389">
    <property type="component" value="Unassembled WGS sequence"/>
</dbReference>
<dbReference type="SUPFAM" id="SSF141868">
    <property type="entry name" value="EAL domain-like"/>
    <property type="match status" value="1"/>
</dbReference>
<reference evidence="4" key="1">
    <citation type="journal article" date="2014" name="Int. J. Syst. Evol. Microbiol.">
        <title>Complete genome sequence of Corynebacterium casei LMG S-19264T (=DSM 44701T), isolated from a smear-ripened cheese.</title>
        <authorList>
            <consortium name="US DOE Joint Genome Institute (JGI-PGF)"/>
            <person name="Walter F."/>
            <person name="Albersmeier A."/>
            <person name="Kalinowski J."/>
            <person name="Ruckert C."/>
        </authorList>
    </citation>
    <scope>NUCLEOTIDE SEQUENCE</scope>
    <source>
        <strain evidence="4">NBRC 110071</strain>
    </source>
</reference>
<evidence type="ECO:0000259" key="2">
    <source>
        <dbReference type="PROSITE" id="PS50883"/>
    </source>
</evidence>
<organism evidence="4 5">
    <name type="scientific">Litoribrevibacter albus</name>
    <dbReference type="NCBI Taxonomy" id="1473156"/>
    <lineage>
        <taxon>Bacteria</taxon>
        <taxon>Pseudomonadati</taxon>
        <taxon>Pseudomonadota</taxon>
        <taxon>Gammaproteobacteria</taxon>
        <taxon>Oceanospirillales</taxon>
        <taxon>Oceanospirillaceae</taxon>
        <taxon>Litoribrevibacter</taxon>
    </lineage>
</organism>
<keyword evidence="5" id="KW-1185">Reference proteome</keyword>
<feature type="domain" description="GGDEF" evidence="3">
    <location>
        <begin position="446"/>
        <end position="590"/>
    </location>
</feature>
<dbReference type="Gene3D" id="3.20.20.450">
    <property type="entry name" value="EAL domain"/>
    <property type="match status" value="1"/>
</dbReference>
<dbReference type="AlphaFoldDB" id="A0AA37S9H8"/>